<reference evidence="4" key="1">
    <citation type="submission" date="2022-08" db="EMBL/GenBank/DDBJ databases">
        <title>Alicyclobacillus dauci DSM2870, complete genome.</title>
        <authorList>
            <person name="Wang Q."/>
            <person name="Cai R."/>
            <person name="Wang Z."/>
        </authorList>
    </citation>
    <scope>NUCLEOTIDE SEQUENCE</scope>
    <source>
        <strain evidence="4">DSM 28700</strain>
    </source>
</reference>
<organism evidence="4 5">
    <name type="scientific">Alicyclobacillus dauci</name>
    <dbReference type="NCBI Taxonomy" id="1475485"/>
    <lineage>
        <taxon>Bacteria</taxon>
        <taxon>Bacillati</taxon>
        <taxon>Bacillota</taxon>
        <taxon>Bacilli</taxon>
        <taxon>Bacillales</taxon>
        <taxon>Alicyclobacillaceae</taxon>
        <taxon>Alicyclobacillus</taxon>
    </lineage>
</organism>
<dbReference type="InterPro" id="IPR004995">
    <property type="entry name" value="Spore_Ger"/>
</dbReference>
<dbReference type="RefSeq" id="WP_268042933.1">
    <property type="nucleotide sequence ID" value="NZ_CP104064.1"/>
</dbReference>
<evidence type="ECO:0000313" key="5">
    <source>
        <dbReference type="Proteomes" id="UP001164803"/>
    </source>
</evidence>
<dbReference type="PANTHER" id="PTHR22550:SF5">
    <property type="entry name" value="LEUCINE ZIPPER PROTEIN 4"/>
    <property type="match status" value="1"/>
</dbReference>
<evidence type="ECO:0000256" key="1">
    <source>
        <dbReference type="ARBA" id="ARBA00005278"/>
    </source>
</evidence>
<proteinExistence type="inferred from homology"/>
<feature type="transmembrane region" description="Helical" evidence="3">
    <location>
        <begin position="457"/>
        <end position="481"/>
    </location>
</feature>
<protein>
    <submittedName>
        <fullName evidence="4">Spore germination protein</fullName>
    </submittedName>
</protein>
<sequence>MNWGHYRQQTVEGIMMTIWNRFAKRGIRRESQALVPPDQVLEQYQNEVYQGNLDETVRFFRDMLGQNSDFLVRDLEVFDGHRASIVAFENFAVRQLVNDNVLKPLMERPRDFRKKRYRAHELEEIVSKRALYYDNVRFERRLVKIMEALIRGDSIVLVEGFRDAILVGIRNVDKRSVSPPQTEPVIRGARDGFIESLGTNITLIRYRLQTANFRIKFKTVGRLTKTRVAVCYIEGICRPALVEEVEDRLEAIDIDAVLDSGILEQFIEDNHWSPFPQVQNTERPDKCVANLLEGRVVILVDGTPFALIVPAVFVQFYQTMDDYSERWVMGSLMRFIRLMALIFSLVFPSLYVSVIAFNPELIPTKFAVAVAGGRAGVPFPAVVEVVFMDLVMEILREATIRLPEQVGGALSIVGVLVIGQSAVAAGFVSPITVVVIALTTIGSFATPAYNAAIALRILRFVLTVLAGFFGLWGVMIGLILISGHMLSLRSFGVPYLSPFVPSTEWRDIKDALWRAPVWWMQKRPAQTHPINDVRLGIESKEDTLQRPSHTLDPVNPRKWR</sequence>
<dbReference type="Pfam" id="PF03323">
    <property type="entry name" value="GerA"/>
    <property type="match status" value="1"/>
</dbReference>
<feature type="transmembrane region" description="Helical" evidence="3">
    <location>
        <begin position="407"/>
        <end position="437"/>
    </location>
</feature>
<feature type="transmembrane region" description="Helical" evidence="3">
    <location>
        <begin position="338"/>
        <end position="357"/>
    </location>
</feature>
<evidence type="ECO:0000313" key="4">
    <source>
        <dbReference type="EMBL" id="WAH35650.1"/>
    </source>
</evidence>
<comment type="similarity">
    <text evidence="1">Belongs to the GerABKA family.</text>
</comment>
<feature type="transmembrane region" description="Helical" evidence="3">
    <location>
        <begin position="296"/>
        <end position="317"/>
    </location>
</feature>
<accession>A0ABY6YYR6</accession>
<gene>
    <name evidence="4" type="ORF">NZD86_15385</name>
</gene>
<dbReference type="Proteomes" id="UP001164803">
    <property type="component" value="Chromosome"/>
</dbReference>
<keyword evidence="2 3" id="KW-0472">Membrane</keyword>
<keyword evidence="3" id="KW-1133">Transmembrane helix</keyword>
<evidence type="ECO:0000256" key="3">
    <source>
        <dbReference type="SAM" id="Phobius"/>
    </source>
</evidence>
<keyword evidence="5" id="KW-1185">Reference proteome</keyword>
<keyword evidence="3" id="KW-0812">Transmembrane</keyword>
<name>A0ABY6YYR6_9BACL</name>
<dbReference type="PIRSF" id="PIRSF005690">
    <property type="entry name" value="GerBA"/>
    <property type="match status" value="1"/>
</dbReference>
<dbReference type="InterPro" id="IPR050768">
    <property type="entry name" value="UPF0353/GerABKA_families"/>
</dbReference>
<dbReference type="PANTHER" id="PTHR22550">
    <property type="entry name" value="SPORE GERMINATION PROTEIN"/>
    <property type="match status" value="1"/>
</dbReference>
<evidence type="ECO:0000256" key="2">
    <source>
        <dbReference type="ARBA" id="ARBA00023136"/>
    </source>
</evidence>
<dbReference type="EMBL" id="CP104064">
    <property type="protein sequence ID" value="WAH35650.1"/>
    <property type="molecule type" value="Genomic_DNA"/>
</dbReference>